<dbReference type="Pfam" id="PF23562">
    <property type="entry name" value="AMP-binding_C_3"/>
    <property type="match status" value="1"/>
</dbReference>
<reference evidence="4" key="1">
    <citation type="journal article" date="2022" name="Mol. Ecol. Resour.">
        <title>The complete and closed genome of the facultative generalist Candidatus Endoriftia persephone from deep-sea hydrothermal vents.</title>
        <authorList>
            <person name="de Oliveira A.L."/>
            <person name="Srivastava A."/>
            <person name="Espada-Hinojosa S."/>
            <person name="Bright M."/>
        </authorList>
    </citation>
    <scope>NUCLEOTIDE SEQUENCE</scope>
    <source>
        <strain evidence="4">Tica-EPR-9o50.N</strain>
    </source>
</reference>
<dbReference type="KEGG" id="eps:L0Y14_07370"/>
<name>A0A9J7A201_9GAMM</name>
<dbReference type="Gene3D" id="3.40.50.12780">
    <property type="entry name" value="N-terminal domain of ligase-like"/>
    <property type="match status" value="1"/>
</dbReference>
<evidence type="ECO:0000313" key="5">
    <source>
        <dbReference type="Proteomes" id="UP001056649"/>
    </source>
</evidence>
<dbReference type="SUPFAM" id="SSF56801">
    <property type="entry name" value="Acetyl-CoA synthetase-like"/>
    <property type="match status" value="1"/>
</dbReference>
<keyword evidence="1" id="KW-0547">Nucleotide-binding</keyword>
<evidence type="ECO:0000259" key="3">
    <source>
        <dbReference type="Pfam" id="PF00501"/>
    </source>
</evidence>
<feature type="domain" description="AMP-dependent synthetase/ligase" evidence="3">
    <location>
        <begin position="46"/>
        <end position="454"/>
    </location>
</feature>
<dbReference type="PROSITE" id="PS00455">
    <property type="entry name" value="AMP_BINDING"/>
    <property type="match status" value="1"/>
</dbReference>
<sequence length="621" mass="70043">MLWFDQINAGVPELGRSNNDNNQRVTTTVNTDYISYAQADTLGRLFQQRLRRSPDATAYIEYDREQQRWIKYSWRETAAEVARWQAALQREKLKPGDRIALMLRNCRHWSIYDLAAQGLGLVIVPIYTNDRPENIGYILQDAGVKLLLLENHEQWQSLQQIQHQLAGLARIVTLQTVESEIPQPRLLHLDAWLPATAGKYQAVDLDTNALATIVYTSGTTGRPKGVMLSHRNILWDIEAGLKLIDVFSNDLFLSFLPLSHALERTVGYYLPIVAGSRVAYARSIPELAEDLQQLRPTVLIAVPRIFERIYNKLMSALDEGPTLKRKLFESAVQTGWQNFNYQQGRAHWSPRLLGWPLLERLVAKKLQQRLGGRLRIAVSGGAPLTAEIARTFVGLGVPILQGYGLTETSPIIAENTHADNIPDSVGLILPGIEARIGENDELQVRSPTVMLGYWNNPQATAETIDPDGWLHTGDKVKIEQNHLFITGRIKEIIVLANGEKVPPADMEMCIALDPLFEQVLVIGEGRPYLSAMVVLNPKQCEHEGIDIENLSVDGALNKRLLERISSHLGSFPGYAQIRRLAVIDEPWTVENSLLTPTLKARRHRIIERYSDQLEALYTRHS</sequence>
<dbReference type="InterPro" id="IPR000873">
    <property type="entry name" value="AMP-dep_synth/lig_dom"/>
</dbReference>
<dbReference type="PANTHER" id="PTHR43272:SF33">
    <property type="entry name" value="AMP-BINDING DOMAIN-CONTAINING PROTEIN-RELATED"/>
    <property type="match status" value="1"/>
</dbReference>
<organism evidence="4 5">
    <name type="scientific">Candidatus Endoriftia persephonae</name>
    <dbReference type="NCBI Taxonomy" id="393765"/>
    <lineage>
        <taxon>Bacteria</taxon>
        <taxon>Pseudomonadati</taxon>
        <taxon>Pseudomonadota</taxon>
        <taxon>Gammaproteobacteria</taxon>
        <taxon>Chromatiales</taxon>
        <taxon>Sedimenticolaceae</taxon>
        <taxon>Candidatus Endoriftia</taxon>
    </lineage>
</organism>
<keyword evidence="2" id="KW-0067">ATP-binding</keyword>
<protein>
    <submittedName>
        <fullName evidence="4">Long-chain fatty acid--CoA ligase</fullName>
    </submittedName>
</protein>
<evidence type="ECO:0000313" key="4">
    <source>
        <dbReference type="EMBL" id="USF89042.1"/>
    </source>
</evidence>
<dbReference type="EMBL" id="CP090569">
    <property type="protein sequence ID" value="USF89042.1"/>
    <property type="molecule type" value="Genomic_DNA"/>
</dbReference>
<dbReference type="PANTHER" id="PTHR43272">
    <property type="entry name" value="LONG-CHAIN-FATTY-ACID--COA LIGASE"/>
    <property type="match status" value="1"/>
</dbReference>
<proteinExistence type="predicted"/>
<dbReference type="GO" id="GO:0005524">
    <property type="term" value="F:ATP binding"/>
    <property type="evidence" value="ECO:0007669"/>
    <property type="project" value="UniProtKB-KW"/>
</dbReference>
<dbReference type="RefSeq" id="WP_083825176.1">
    <property type="nucleotide sequence ID" value="NZ_CP090569.1"/>
</dbReference>
<evidence type="ECO:0000256" key="2">
    <source>
        <dbReference type="ARBA" id="ARBA00022840"/>
    </source>
</evidence>
<accession>A0A9J7A201</accession>
<dbReference type="Pfam" id="PF00501">
    <property type="entry name" value="AMP-binding"/>
    <property type="match status" value="1"/>
</dbReference>
<dbReference type="InterPro" id="IPR020845">
    <property type="entry name" value="AMP-binding_CS"/>
</dbReference>
<dbReference type="Proteomes" id="UP001056649">
    <property type="component" value="Chromosome"/>
</dbReference>
<dbReference type="AlphaFoldDB" id="A0A9J7A201"/>
<gene>
    <name evidence="4" type="ORF">L0Y14_07370</name>
</gene>
<evidence type="ECO:0000256" key="1">
    <source>
        <dbReference type="ARBA" id="ARBA00022741"/>
    </source>
</evidence>
<dbReference type="GO" id="GO:0016020">
    <property type="term" value="C:membrane"/>
    <property type="evidence" value="ECO:0007669"/>
    <property type="project" value="TreeGrafter"/>
</dbReference>
<keyword evidence="5" id="KW-1185">Reference proteome</keyword>
<dbReference type="InterPro" id="IPR042099">
    <property type="entry name" value="ANL_N_sf"/>
</dbReference>
<keyword evidence="4" id="KW-0436">Ligase</keyword>
<dbReference type="CDD" id="cd05907">
    <property type="entry name" value="VL_LC_FACS_like"/>
    <property type="match status" value="1"/>
</dbReference>
<dbReference type="GO" id="GO:0004467">
    <property type="term" value="F:long-chain fatty acid-CoA ligase activity"/>
    <property type="evidence" value="ECO:0007669"/>
    <property type="project" value="TreeGrafter"/>
</dbReference>